<proteinExistence type="predicted"/>
<feature type="region of interest" description="Disordered" evidence="1">
    <location>
        <begin position="624"/>
        <end position="722"/>
    </location>
</feature>
<evidence type="ECO:0000313" key="3">
    <source>
        <dbReference type="EMBL" id="QPC68892.1"/>
    </source>
</evidence>
<dbReference type="Pfam" id="PF01822">
    <property type="entry name" value="WSC"/>
    <property type="match status" value="1"/>
</dbReference>
<feature type="domain" description="WSC" evidence="2">
    <location>
        <begin position="350"/>
        <end position="439"/>
    </location>
</feature>
<organism evidence="3 4">
    <name type="scientific">Fusarium culmorum</name>
    <dbReference type="NCBI Taxonomy" id="5516"/>
    <lineage>
        <taxon>Eukaryota</taxon>
        <taxon>Fungi</taxon>
        <taxon>Dikarya</taxon>
        <taxon>Ascomycota</taxon>
        <taxon>Pezizomycotina</taxon>
        <taxon>Sordariomycetes</taxon>
        <taxon>Hypocreomycetidae</taxon>
        <taxon>Hypocreales</taxon>
        <taxon>Nectriaceae</taxon>
        <taxon>Fusarium</taxon>
    </lineage>
</organism>
<protein>
    <recommendedName>
        <fullName evidence="2">WSC domain-containing protein</fullName>
    </recommendedName>
</protein>
<dbReference type="PROSITE" id="PS51212">
    <property type="entry name" value="WSC"/>
    <property type="match status" value="1"/>
</dbReference>
<gene>
    <name evidence="3" type="ORF">HYE67_011123</name>
</gene>
<feature type="region of interest" description="Disordered" evidence="1">
    <location>
        <begin position="231"/>
        <end position="338"/>
    </location>
</feature>
<feature type="compositionally biased region" description="Low complexity" evidence="1">
    <location>
        <begin position="307"/>
        <end position="338"/>
    </location>
</feature>
<evidence type="ECO:0000313" key="4">
    <source>
        <dbReference type="Proteomes" id="UP000663297"/>
    </source>
</evidence>
<feature type="compositionally biased region" description="Polar residues" evidence="1">
    <location>
        <begin position="251"/>
        <end position="272"/>
    </location>
</feature>
<feature type="compositionally biased region" description="Low complexity" evidence="1">
    <location>
        <begin position="637"/>
        <end position="647"/>
    </location>
</feature>
<accession>A0A7S8I1C2</accession>
<feature type="region of interest" description="Disordered" evidence="1">
    <location>
        <begin position="49"/>
        <end position="72"/>
    </location>
</feature>
<name>A0A7S8I1C2_FUSCU</name>
<sequence length="746" mass="77007">MRITSGLLLASASSAFSQFTRFTNSSTSAVESSTSSTSSVRTVTTSLAPTTVTGTTNGLSSSSSIETTASPSSSSVASFAFDLRDAVLGPGSSFYPPPDGDSILMSPVAVISTLNRRQAPIDYPFPVRYNSNTAFVSFKANVGPDFASSLGVPVQRITSVKITSITEGRRKRAESTPCVFELFVDGEIALAAPITGGFGSLTISTNPVLLEELAIQNGEGASSTPIPSIIIGTPTTSSSGTNSASLTANSEGETTFPTDTSPEASSDATTTPLGGETISTTGTATGTISGSFTTNSEGETIFPTEITTEANSSGSSTSSEDETTGTATGTSPSATATATLPAGFPSQVGDFTLFGCIASTAGFPSFSLAQSNSDMDLDICSTLCARRAYFGVYNTDCYCGDEIGPASSRVDLDQCDIECPGDNTQFCGGESNSKLRARQAISSNLLLTVYIAIEVDVTLTQSVTQTVTDQRTVITTFTTTTTAINTEASTTATEVITATLVCSSGKCHSINSVTVYTFVEIKGRDHNGQWVYVSEPCSCAGGQRYTPKFCSKGNCDNIKIYKPQQCPDWYNYNMFFIPTDTACSTCPSGEIVYQPWENSWGTPDNCNDVVPTCSGHDCPSQKNVVRPYQGASGGGSKSSSDNGDSGNSWGGSSPGSNGESSGGYNGESDDGSDTTPDNTPNGSSNDNSNGGSNCGSNSGTEEESQSSNNPSSKGSYPSTVPVISGASSHVFSVVSLISALAALLYL</sequence>
<dbReference type="SMART" id="SM00321">
    <property type="entry name" value="WSC"/>
    <property type="match status" value="1"/>
</dbReference>
<dbReference type="AlphaFoldDB" id="A0A7S8I1C2"/>
<reference evidence="3" key="1">
    <citation type="submission" date="2020-11" db="EMBL/GenBank/DDBJ databases">
        <title>The chromosome-scale genome resource for two endophytic Fusarium species: F. culmorum and F. pseudograminearum.</title>
        <authorList>
            <person name="Yuan Z."/>
        </authorList>
    </citation>
    <scope>NUCLEOTIDE SEQUENCE</scope>
    <source>
        <strain evidence="3">Class2-1B</strain>
    </source>
</reference>
<feature type="compositionally biased region" description="Low complexity" evidence="1">
    <location>
        <begin position="231"/>
        <end position="250"/>
    </location>
</feature>
<evidence type="ECO:0000256" key="1">
    <source>
        <dbReference type="SAM" id="MobiDB-lite"/>
    </source>
</evidence>
<evidence type="ECO:0000259" key="2">
    <source>
        <dbReference type="PROSITE" id="PS51212"/>
    </source>
</evidence>
<dbReference type="EMBL" id="CP064750">
    <property type="protein sequence ID" value="QPC68892.1"/>
    <property type="molecule type" value="Genomic_DNA"/>
</dbReference>
<feature type="compositionally biased region" description="Low complexity" evidence="1">
    <location>
        <begin position="274"/>
        <end position="294"/>
    </location>
</feature>
<dbReference type="InterPro" id="IPR002889">
    <property type="entry name" value="WSC_carb-bd"/>
</dbReference>
<dbReference type="Proteomes" id="UP000663297">
    <property type="component" value="Chromosome 4"/>
</dbReference>
<feature type="compositionally biased region" description="Low complexity" evidence="1">
    <location>
        <begin position="681"/>
        <end position="718"/>
    </location>
</feature>